<keyword evidence="2" id="KW-0539">Nucleus</keyword>
<dbReference type="OMA" id="PMTKFKL"/>
<dbReference type="OrthoDB" id="6109at2759"/>
<evidence type="ECO:0000256" key="4">
    <source>
        <dbReference type="ARBA" id="ARBA00068483"/>
    </source>
</evidence>
<dbReference type="FunCoup" id="A0A672GJL7">
    <property type="interactions" value="2058"/>
</dbReference>
<comment type="similarity">
    <text evidence="3">Belongs to the CPSF1 family.</text>
</comment>
<feature type="region of interest" description="Disordered" evidence="5">
    <location>
        <begin position="953"/>
        <end position="973"/>
    </location>
</feature>
<feature type="compositionally biased region" description="Acidic residues" evidence="5">
    <location>
        <begin position="588"/>
        <end position="599"/>
    </location>
</feature>
<protein>
    <recommendedName>
        <fullName evidence="4">Cleavage and polyadenylation specificity factor subunit 1</fullName>
    </recommendedName>
</protein>
<dbReference type="InterPro" id="IPR015943">
    <property type="entry name" value="WD40/YVTN_repeat-like_dom_sf"/>
</dbReference>
<evidence type="ECO:0000313" key="10">
    <source>
        <dbReference type="Proteomes" id="UP000472267"/>
    </source>
</evidence>
<accession>A0A672GJL7</accession>
<feature type="domain" description="RSE1/DDB1/CPSF1 second beta-propeller" evidence="8">
    <location>
        <begin position="518"/>
        <end position="1050"/>
    </location>
</feature>
<comment type="subcellular location">
    <subcellularLocation>
        <location evidence="1">Nucleus</location>
        <location evidence="1">Nucleoplasm</location>
    </subcellularLocation>
</comment>
<evidence type="ECO:0000256" key="2">
    <source>
        <dbReference type="ARBA" id="ARBA00023242"/>
    </source>
</evidence>
<dbReference type="RefSeq" id="XP_029976701.1">
    <property type="nucleotide sequence ID" value="XM_030120841.1"/>
</dbReference>
<dbReference type="FunFam" id="2.130.10.10:FF:000118">
    <property type="entry name" value="Cleavage and polyadenylation specificity factor subunit 1"/>
    <property type="match status" value="1"/>
</dbReference>
<feature type="compositionally biased region" description="Basic and acidic residues" evidence="5">
    <location>
        <begin position="568"/>
        <end position="587"/>
    </location>
</feature>
<dbReference type="InterPro" id="IPR050358">
    <property type="entry name" value="RSE1/DDB1/CFT1"/>
</dbReference>
<dbReference type="GO" id="GO:0031123">
    <property type="term" value="P:RNA 3'-end processing"/>
    <property type="evidence" value="ECO:0007669"/>
    <property type="project" value="UniProtKB-ARBA"/>
</dbReference>
<feature type="compositionally biased region" description="Basic and acidic residues" evidence="5">
    <location>
        <begin position="600"/>
        <end position="617"/>
    </location>
</feature>
<dbReference type="FunFam" id="1.10.150.910:FF:000005">
    <property type="entry name" value="Cleavage and polyadenylation specific factor 1"/>
    <property type="match status" value="1"/>
</dbReference>
<dbReference type="RefSeq" id="XP_029976700.1">
    <property type="nucleotide sequence ID" value="XM_030120840.1"/>
</dbReference>
<dbReference type="Pfam" id="PF23726">
    <property type="entry name" value="Beta-prop_RSE1_2nd"/>
    <property type="match status" value="1"/>
</dbReference>
<dbReference type="GeneID" id="115409597"/>
<name>A0A672GJL7_SALFA</name>
<dbReference type="InterPro" id="IPR058543">
    <property type="entry name" value="Beta-prop_RSE1/DDB1/CPSF1_2nd"/>
</dbReference>
<evidence type="ECO:0000256" key="3">
    <source>
        <dbReference type="ARBA" id="ARBA00038446"/>
    </source>
</evidence>
<dbReference type="Gene3D" id="2.130.10.10">
    <property type="entry name" value="YVTN repeat-like/Quinoprotein amine dehydrogenase"/>
    <property type="match status" value="2"/>
</dbReference>
<feature type="region of interest" description="Disordered" evidence="5">
    <location>
        <begin position="869"/>
        <end position="889"/>
    </location>
</feature>
<dbReference type="GO" id="GO:0003676">
    <property type="term" value="F:nucleic acid binding"/>
    <property type="evidence" value="ECO:0007669"/>
    <property type="project" value="InterPro"/>
</dbReference>
<evidence type="ECO:0000256" key="1">
    <source>
        <dbReference type="ARBA" id="ARBA00004642"/>
    </source>
</evidence>
<feature type="domain" description="RSE1/DDB1/CPSF1 first beta-propeller" evidence="7">
    <location>
        <begin position="14"/>
        <end position="400"/>
    </location>
</feature>
<feature type="region of interest" description="Disordered" evidence="5">
    <location>
        <begin position="542"/>
        <end position="618"/>
    </location>
</feature>
<reference evidence="9" key="1">
    <citation type="submission" date="2019-06" db="EMBL/GenBank/DDBJ databases">
        <authorList>
            <consortium name="Wellcome Sanger Institute Data Sharing"/>
        </authorList>
    </citation>
    <scope>NUCLEOTIDE SEQUENCE [LARGE SCALE GENOMIC DNA]</scope>
</reference>
<evidence type="ECO:0000313" key="9">
    <source>
        <dbReference type="Ensembl" id="ENSSFAP00005018981.1"/>
    </source>
</evidence>
<dbReference type="RefSeq" id="XP_029976699.1">
    <property type="nucleotide sequence ID" value="XM_030120839.1"/>
</dbReference>
<evidence type="ECO:0000256" key="5">
    <source>
        <dbReference type="SAM" id="MobiDB-lite"/>
    </source>
</evidence>
<dbReference type="InParanoid" id="A0A672GJL7"/>
<dbReference type="InterPro" id="IPR018846">
    <property type="entry name" value="Beta-prop_RSE1/DDB1/CPSF1_1st"/>
</dbReference>
<dbReference type="PANTHER" id="PTHR10644">
    <property type="entry name" value="DNA REPAIR/RNA PROCESSING CPSF FAMILY"/>
    <property type="match status" value="1"/>
</dbReference>
<keyword evidence="10" id="KW-1185">Reference proteome</keyword>
<reference evidence="9" key="3">
    <citation type="submission" date="2025-09" db="UniProtKB">
        <authorList>
            <consortium name="Ensembl"/>
        </authorList>
    </citation>
    <scope>IDENTIFICATION</scope>
</reference>
<feature type="compositionally biased region" description="Acidic residues" evidence="5">
    <location>
        <begin position="552"/>
        <end position="567"/>
    </location>
</feature>
<feature type="compositionally biased region" description="Basic and acidic residues" evidence="5">
    <location>
        <begin position="399"/>
        <end position="424"/>
    </location>
</feature>
<dbReference type="InterPro" id="IPR004871">
    <property type="entry name" value="RSE1/DDB1/CPSF1_C"/>
</dbReference>
<dbReference type="GO" id="GO:0005654">
    <property type="term" value="C:nucleoplasm"/>
    <property type="evidence" value="ECO:0007669"/>
    <property type="project" value="UniProtKB-SubCell"/>
</dbReference>
<proteinExistence type="inferred from homology"/>
<feature type="domain" description="RSE1/DDB1/CPSF1 C-terminal" evidence="6">
    <location>
        <begin position="1123"/>
        <end position="1458"/>
    </location>
</feature>
<dbReference type="FunFam" id="2.130.10.10:FF:002223">
    <property type="entry name" value="Cleavage and polyadenylation specific factor 1"/>
    <property type="match status" value="1"/>
</dbReference>
<sequence length="1493" mass="167683">MYAVYRQAHTPTAVEFSVYCNFISSKEKNLVVAGTSQLFVYRIIHDVESTSKADKSSDSKARKEKLEQVASFSLFGNVMSMASVQLVGASRDALLLSFKDAKLSVVEYDPGTHDLKTLSLHYFEEPELRDGFVQNVHIPIVRVDPENRCAVMLVYGTKLVVLPFRKDTLTDEQEGGVGEGPKSSFLPSYIIDVRELDEKLLNIIDMKFLHGYYEPTLLILFEPNQTWPGRVAVRQDTCSIVAISLNIMQKVHPVIWSLSNLPFDCTQVMAVPKPIGGVVVFAVNSLLYLNQSVPPYGVSLNSQTTGTTAFPLRVQDEVKITLDCSQSDFIAYDKMVISLKGGEIYVLTLITDGMRSVRAFHFDKAAASVLTTCMVTMEPGYLFLGSRLGNSLLLKYTEKPQETQADEDKDKQEKEKDKQEEPPNKKKRVETSSNWTDEVDEIEVYGSEAQSGTQLATYSFEVCDSVLNIGPCANASMGEPAFLSEEFQSSPEPDLEVVVCSGYGKNGALSVLQRSIRPQVVTTFELPGCHDMWTVISAEVKEDKKAAKGEQSEDGGDAETGEDGDEADKEKDKDKEEETEKEKKDKEEAEEEERGEEEEEKKTKEKAEPPLEDDAKKHGFLILSREDSTMILQTGQEIMELDTSGFATQGPTVFAGNIGDNKYIIQVSPMGLRLLEGVKQLHFIPVDLGSPIVHCSVADPYVVIMTAEGVVTMFALKTDSYMGKTHRLALQKPQIPTQSRVITLCAYRDVSGMFTTENKVSCSVREDAVIRSHSEAETIIQDLSNTVDDEEEMLYGDSNAGTAASREEMNRGSAAAALFGGEGGGAKAEPSHWCMIIRENGVMEIYQLPDWRLVFLVKNFPVGQRVLVDSSSGQSAAQGEAKKEEVTRQGEMPLVKEVSLVSLGNNHSRPYLLVHVEQELLIYEAFPYDQQQPQNNLKVRFKKVPHNINFREKKSKLKKDKRAESGASEENPTTKSRIARFRYFEDISGYSGVFICGPSPHWMLVTSRGAMRLHPMTIDGSIESFSPFHNINCPKGFLYFNKQGELRISVLPTYLSYDAPWPVRKIPLRCTVHYVTYHVESKVYAICTSVKELCTRIPRMTGEEKEFETIERDDRYINPQQEKFSIQLISPVSWEAIPNARIDLEEWEHVTCMKTVALRSQETVSGLKGYVAAGTCLMQGEEVTCRGRIVILDVIEVVPEPGQPLTKNKFKVLYEKEQKGPVTALCHCNGYLVSAIGQKIFLWVLKDNDLTGMAFIDTQLYIHQMFSIKNFILAADLMKSISLLRYQEESKTLSLVSRDAKPLEVYSIEFMVDNNQLGFLVSDRDKNLYVYMYLPEAKESFGGMRLLRRADFNVGANINTFWRMPCRGALDSGSKKALTWDNKHITWFATLDGGMGLLLPMQEKTYRRLLMLQNALTTMLPHHAGLNPKAFRMLHSDRRSLQNAVRNILDGELLNKYLYLSTMERSELAKKIGTTQDIILDDLLDIDRVTAHF</sequence>
<organism evidence="9 10">
    <name type="scientific">Salarias fasciatus</name>
    <name type="common">Jewelled blenny</name>
    <name type="synonym">Blennius fasciatus</name>
    <dbReference type="NCBI Taxonomy" id="181472"/>
    <lineage>
        <taxon>Eukaryota</taxon>
        <taxon>Metazoa</taxon>
        <taxon>Chordata</taxon>
        <taxon>Craniata</taxon>
        <taxon>Vertebrata</taxon>
        <taxon>Euteleostomi</taxon>
        <taxon>Actinopterygii</taxon>
        <taxon>Neopterygii</taxon>
        <taxon>Teleostei</taxon>
        <taxon>Neoteleostei</taxon>
        <taxon>Acanthomorphata</taxon>
        <taxon>Ovalentaria</taxon>
        <taxon>Blenniimorphae</taxon>
        <taxon>Blenniiformes</taxon>
        <taxon>Blennioidei</taxon>
        <taxon>Blenniidae</taxon>
        <taxon>Salariinae</taxon>
        <taxon>Salarias</taxon>
    </lineage>
</organism>
<dbReference type="Ensembl" id="ENSSFAT00005019749.1">
    <property type="protein sequence ID" value="ENSSFAP00005018981.1"/>
    <property type="gene ID" value="ENSSFAG00005009803.1"/>
</dbReference>
<dbReference type="CTD" id="29894"/>
<dbReference type="Proteomes" id="UP000472267">
    <property type="component" value="Chromosome 22"/>
</dbReference>
<dbReference type="Gene3D" id="1.10.150.910">
    <property type="match status" value="1"/>
</dbReference>
<feature type="compositionally biased region" description="Basic and acidic residues" evidence="5">
    <location>
        <begin position="542"/>
        <end position="551"/>
    </location>
</feature>
<dbReference type="Pfam" id="PF10433">
    <property type="entry name" value="Beta-prop_RSE1_1st"/>
    <property type="match status" value="1"/>
</dbReference>
<feature type="compositionally biased region" description="Low complexity" evidence="5">
    <location>
        <begin position="870"/>
        <end position="879"/>
    </location>
</feature>
<gene>
    <name evidence="9" type="primary">cpsf1</name>
</gene>
<feature type="region of interest" description="Disordered" evidence="5">
    <location>
        <begin position="399"/>
        <end position="433"/>
    </location>
</feature>
<evidence type="ECO:0000259" key="7">
    <source>
        <dbReference type="Pfam" id="PF10433"/>
    </source>
</evidence>
<reference evidence="9" key="2">
    <citation type="submission" date="2025-08" db="UniProtKB">
        <authorList>
            <consortium name="Ensembl"/>
        </authorList>
    </citation>
    <scope>IDENTIFICATION</scope>
</reference>
<dbReference type="Pfam" id="PF03178">
    <property type="entry name" value="CPSF_A"/>
    <property type="match status" value="1"/>
</dbReference>
<evidence type="ECO:0000259" key="6">
    <source>
        <dbReference type="Pfam" id="PF03178"/>
    </source>
</evidence>
<dbReference type="FunFam" id="2.130.10.10:FF:002249">
    <property type="entry name" value="Cleavage and polyadenylation specificity factor subunit 1"/>
    <property type="match status" value="1"/>
</dbReference>
<evidence type="ECO:0000259" key="8">
    <source>
        <dbReference type="Pfam" id="PF23726"/>
    </source>
</evidence>